<dbReference type="SUPFAM" id="SSF53756">
    <property type="entry name" value="UDP-Glycosyltransferase/glycogen phosphorylase"/>
    <property type="match status" value="1"/>
</dbReference>
<keyword evidence="2 5" id="KW-0808">Transferase</keyword>
<keyword evidence="6" id="KW-1185">Reference proteome</keyword>
<dbReference type="PANTHER" id="PTHR12526">
    <property type="entry name" value="GLYCOSYLTRANSFERASE"/>
    <property type="match status" value="1"/>
</dbReference>
<evidence type="ECO:0000256" key="1">
    <source>
        <dbReference type="ARBA" id="ARBA00022676"/>
    </source>
</evidence>
<dbReference type="EC" id="2.4.-.-" evidence="5"/>
<accession>A0ABT4PRR7</accession>
<feature type="domain" description="Glycosyltransferase subfamily 4-like N-terminal" evidence="4">
    <location>
        <begin position="16"/>
        <end position="181"/>
    </location>
</feature>
<evidence type="ECO:0000259" key="4">
    <source>
        <dbReference type="Pfam" id="PF13439"/>
    </source>
</evidence>
<dbReference type="InterPro" id="IPR001296">
    <property type="entry name" value="Glyco_trans_1"/>
</dbReference>
<dbReference type="InterPro" id="IPR028098">
    <property type="entry name" value="Glyco_trans_4-like_N"/>
</dbReference>
<dbReference type="EMBL" id="JAPZPY010000003">
    <property type="protein sequence ID" value="MCZ8379263.1"/>
    <property type="molecule type" value="Genomic_DNA"/>
</dbReference>
<dbReference type="Proteomes" id="UP001142153">
    <property type="component" value="Unassembled WGS sequence"/>
</dbReference>
<name>A0ABT4PRR7_9MYCO</name>
<evidence type="ECO:0000259" key="3">
    <source>
        <dbReference type="Pfam" id="PF00534"/>
    </source>
</evidence>
<keyword evidence="1 5" id="KW-0328">Glycosyltransferase</keyword>
<reference evidence="5" key="1">
    <citation type="submission" date="2022-12" db="EMBL/GenBank/DDBJ databases">
        <authorList>
            <person name="Deng Y."/>
            <person name="Zhang Y.-Q."/>
        </authorList>
    </citation>
    <scope>NUCLEOTIDE SEQUENCE</scope>
    <source>
        <strain evidence="5">CPCC 205372</strain>
    </source>
</reference>
<dbReference type="Gene3D" id="3.40.50.2000">
    <property type="entry name" value="Glycogen Phosphorylase B"/>
    <property type="match status" value="2"/>
</dbReference>
<sequence>MRILHAVTLISPDGAYGGPLRVAINQATALRDLGHEVTVAAAARGFETLPTSQEGVPLVLRRARTLVPGTGFAGLTAPGLVQWLVRSRNHIDVVHVHFARDLVVIPLAAAARRLGIPFVLQPHGMVLPGTNRLAPAVDFLAGRRLLRAAREVYYLTNEERVALEEVGGGGVKLSPLPNGVPLYPEAFESGDDPEVLYLARLHPRKRPGDFVKAGLALNAEGVPAKYTMVGPDEGEAAAVTAAAAAADNIVWEGAIAAGSGPERMRRAAVYVLPSVGPEPYPMAVLEAMSVGLPVVITDECGLAPLVRDHHCGLVVAPGAESIAEALRTLLGDRVAAREMGRRGRAAVREELGMSAIGTLLEGRYSAAVSAVGGAR</sequence>
<evidence type="ECO:0000256" key="2">
    <source>
        <dbReference type="ARBA" id="ARBA00022679"/>
    </source>
</evidence>
<dbReference type="PANTHER" id="PTHR12526:SF636">
    <property type="entry name" value="BLL3647 PROTEIN"/>
    <property type="match status" value="1"/>
</dbReference>
<gene>
    <name evidence="5" type="ORF">O6P37_10345</name>
</gene>
<evidence type="ECO:0000313" key="5">
    <source>
        <dbReference type="EMBL" id="MCZ8379263.1"/>
    </source>
</evidence>
<evidence type="ECO:0000313" key="6">
    <source>
        <dbReference type="Proteomes" id="UP001142153"/>
    </source>
</evidence>
<dbReference type="Pfam" id="PF13439">
    <property type="entry name" value="Glyco_transf_4"/>
    <property type="match status" value="1"/>
</dbReference>
<dbReference type="RefSeq" id="WP_269893966.1">
    <property type="nucleotide sequence ID" value="NZ_JAPZPY010000003.1"/>
</dbReference>
<feature type="domain" description="Glycosyl transferase family 1" evidence="3">
    <location>
        <begin position="189"/>
        <end position="344"/>
    </location>
</feature>
<dbReference type="Pfam" id="PF00534">
    <property type="entry name" value="Glycos_transf_1"/>
    <property type="match status" value="1"/>
</dbReference>
<proteinExistence type="predicted"/>
<protein>
    <submittedName>
        <fullName evidence="5">Glycosyltransferase</fullName>
        <ecNumber evidence="5">2.4.-.-</ecNumber>
    </submittedName>
</protein>
<organism evidence="5 6">
    <name type="scientific">Mycobacterium hippophais</name>
    <dbReference type="NCBI Taxonomy" id="3016340"/>
    <lineage>
        <taxon>Bacteria</taxon>
        <taxon>Bacillati</taxon>
        <taxon>Actinomycetota</taxon>
        <taxon>Actinomycetes</taxon>
        <taxon>Mycobacteriales</taxon>
        <taxon>Mycobacteriaceae</taxon>
        <taxon>Mycobacterium</taxon>
    </lineage>
</organism>
<comment type="caution">
    <text evidence="5">The sequence shown here is derived from an EMBL/GenBank/DDBJ whole genome shotgun (WGS) entry which is preliminary data.</text>
</comment>
<dbReference type="GO" id="GO:0016757">
    <property type="term" value="F:glycosyltransferase activity"/>
    <property type="evidence" value="ECO:0007669"/>
    <property type="project" value="UniProtKB-KW"/>
</dbReference>